<dbReference type="Pfam" id="PF00561">
    <property type="entry name" value="Abhydrolase_1"/>
    <property type="match status" value="1"/>
</dbReference>
<protein>
    <submittedName>
        <fullName evidence="3">Unannotated protein</fullName>
    </submittedName>
</protein>
<dbReference type="InterPro" id="IPR000073">
    <property type="entry name" value="AB_hydrolase_1"/>
</dbReference>
<organism evidence="3">
    <name type="scientific">freshwater metagenome</name>
    <dbReference type="NCBI Taxonomy" id="449393"/>
    <lineage>
        <taxon>unclassified sequences</taxon>
        <taxon>metagenomes</taxon>
        <taxon>ecological metagenomes</taxon>
    </lineage>
</organism>
<reference evidence="3" key="1">
    <citation type="submission" date="2020-05" db="EMBL/GenBank/DDBJ databases">
        <authorList>
            <person name="Chiriac C."/>
            <person name="Salcher M."/>
            <person name="Ghai R."/>
            <person name="Kavagutti S V."/>
        </authorList>
    </citation>
    <scope>NUCLEOTIDE SEQUENCE</scope>
</reference>
<evidence type="ECO:0000313" key="3">
    <source>
        <dbReference type="EMBL" id="CAB4663855.1"/>
    </source>
</evidence>
<dbReference type="EMBL" id="CAEZWW010000015">
    <property type="protein sequence ID" value="CAB4663855.1"/>
    <property type="molecule type" value="Genomic_DNA"/>
</dbReference>
<feature type="domain" description="AB hydrolase-1" evidence="2">
    <location>
        <begin position="61"/>
        <end position="167"/>
    </location>
</feature>
<evidence type="ECO:0000259" key="2">
    <source>
        <dbReference type="Pfam" id="PF00561"/>
    </source>
</evidence>
<sequence length="281" mass="29717">MTYLPYVNFTWRMPLAAIITVAALFTFAPGASGAPSPDPVVGVLTAGGQRQWIDCEGSGSPTLVISSGLGADSSMWSRVLPKLRTMTRTCIYDRPGIGNSPKRTGAKVTDAGEHAKELKSLLIAAGESGPFIFMGHSYAGLIVRAFAVKSPDEVAGMLLLDAVYPGIHRTFLSSYKSPWHEGGTSIDMAASERATNGGPDLGSTPLIVITAGYPSNGTSWADKKWNAEQDAAAKLSTNSLHLIAKNSGHLIQQQQPAIVIAGVRRLLEAARTSTPLVATRR</sequence>
<accession>A0A6J6LTW2</accession>
<dbReference type="AlphaFoldDB" id="A0A6J6LTW2"/>
<comment type="similarity">
    <text evidence="1">Belongs to the AB hydrolase superfamily.</text>
</comment>
<proteinExistence type="inferred from homology"/>
<name>A0A6J6LTW2_9ZZZZ</name>
<dbReference type="Gene3D" id="3.40.50.1820">
    <property type="entry name" value="alpha/beta hydrolase"/>
    <property type="match status" value="1"/>
</dbReference>
<dbReference type="InterPro" id="IPR029058">
    <property type="entry name" value="AB_hydrolase_fold"/>
</dbReference>
<dbReference type="PANTHER" id="PTHR43039">
    <property type="entry name" value="ESTERASE-RELATED"/>
    <property type="match status" value="1"/>
</dbReference>
<evidence type="ECO:0000256" key="1">
    <source>
        <dbReference type="ARBA" id="ARBA00008645"/>
    </source>
</evidence>
<gene>
    <name evidence="3" type="ORF">UFOPK2310_00235</name>
</gene>
<dbReference type="SUPFAM" id="SSF53474">
    <property type="entry name" value="alpha/beta-Hydrolases"/>
    <property type="match status" value="1"/>
</dbReference>